<accession>A0A0F9G2I4</accession>
<dbReference type="EMBL" id="LAZR01021636">
    <property type="protein sequence ID" value="KKL84676.1"/>
    <property type="molecule type" value="Genomic_DNA"/>
</dbReference>
<reference evidence="1" key="1">
    <citation type="journal article" date="2015" name="Nature">
        <title>Complex archaea that bridge the gap between prokaryotes and eukaryotes.</title>
        <authorList>
            <person name="Spang A."/>
            <person name="Saw J.H."/>
            <person name="Jorgensen S.L."/>
            <person name="Zaremba-Niedzwiedzka K."/>
            <person name="Martijn J."/>
            <person name="Lind A.E."/>
            <person name="van Eijk R."/>
            <person name="Schleper C."/>
            <person name="Guy L."/>
            <person name="Ettema T.J."/>
        </authorList>
    </citation>
    <scope>NUCLEOTIDE SEQUENCE</scope>
</reference>
<gene>
    <name evidence="1" type="ORF">LCGC14_1962370</name>
</gene>
<organism evidence="1">
    <name type="scientific">marine sediment metagenome</name>
    <dbReference type="NCBI Taxonomy" id="412755"/>
    <lineage>
        <taxon>unclassified sequences</taxon>
        <taxon>metagenomes</taxon>
        <taxon>ecological metagenomes</taxon>
    </lineage>
</organism>
<sequence>MSVQSRSFQRFAREVQQSISAYGKKKGYRSDKRDLFEFTVACGAARGHAVGEIIYKAIEFFRRPRKVLLVKIAGWAFLAWRHIDAPEN</sequence>
<dbReference type="AlphaFoldDB" id="A0A0F9G2I4"/>
<protein>
    <submittedName>
        <fullName evidence="1">Uncharacterized protein</fullName>
    </submittedName>
</protein>
<proteinExistence type="predicted"/>
<evidence type="ECO:0000313" key="1">
    <source>
        <dbReference type="EMBL" id="KKL84676.1"/>
    </source>
</evidence>
<name>A0A0F9G2I4_9ZZZZ</name>
<comment type="caution">
    <text evidence="1">The sequence shown here is derived from an EMBL/GenBank/DDBJ whole genome shotgun (WGS) entry which is preliminary data.</text>
</comment>